<dbReference type="AlphaFoldDB" id="A0A1Q3DBI2"/>
<protein>
    <submittedName>
        <fullName evidence="2">Uncharacterized protein</fullName>
    </submittedName>
</protein>
<evidence type="ECO:0000313" key="3">
    <source>
        <dbReference type="Proteomes" id="UP000187406"/>
    </source>
</evidence>
<comment type="caution">
    <text evidence="2">The sequence shown here is derived from an EMBL/GenBank/DDBJ whole genome shotgun (WGS) entry which is preliminary data.</text>
</comment>
<name>A0A1Q3DBI2_CEPFO</name>
<feature type="compositionally biased region" description="Polar residues" evidence="1">
    <location>
        <begin position="125"/>
        <end position="136"/>
    </location>
</feature>
<proteinExistence type="predicted"/>
<reference evidence="3" key="1">
    <citation type="submission" date="2016-04" db="EMBL/GenBank/DDBJ databases">
        <title>Cephalotus genome sequencing.</title>
        <authorList>
            <person name="Fukushima K."/>
            <person name="Hasebe M."/>
            <person name="Fang X."/>
        </authorList>
    </citation>
    <scope>NUCLEOTIDE SEQUENCE [LARGE SCALE GENOMIC DNA]</scope>
    <source>
        <strain evidence="3">cv. St1</strain>
    </source>
</reference>
<evidence type="ECO:0000313" key="2">
    <source>
        <dbReference type="EMBL" id="GAV89779.1"/>
    </source>
</evidence>
<feature type="region of interest" description="Disordered" evidence="1">
    <location>
        <begin position="106"/>
        <end position="136"/>
    </location>
</feature>
<keyword evidence="3" id="KW-1185">Reference proteome</keyword>
<sequence>MVQLRHQRTCNPQHSTHLCHISMPNPPIYQLLSRSESVDAIVQAWISIAVIMHSLSLVSFEANEELGKDQLSYRSQEIFIITPYPLFGMGGAVKLDIPRRVSRLSISSTPSASTHPEPDCMEPGSQEQDIDVSSAS</sequence>
<feature type="non-terminal residue" evidence="2">
    <location>
        <position position="136"/>
    </location>
</feature>
<dbReference type="Proteomes" id="UP000187406">
    <property type="component" value="Unassembled WGS sequence"/>
</dbReference>
<dbReference type="InParanoid" id="A0A1Q3DBI2"/>
<accession>A0A1Q3DBI2</accession>
<evidence type="ECO:0000256" key="1">
    <source>
        <dbReference type="SAM" id="MobiDB-lite"/>
    </source>
</evidence>
<gene>
    <name evidence="2" type="ORF">CFOL_v3_33192</name>
</gene>
<organism evidence="2 3">
    <name type="scientific">Cephalotus follicularis</name>
    <name type="common">Albany pitcher plant</name>
    <dbReference type="NCBI Taxonomy" id="3775"/>
    <lineage>
        <taxon>Eukaryota</taxon>
        <taxon>Viridiplantae</taxon>
        <taxon>Streptophyta</taxon>
        <taxon>Embryophyta</taxon>
        <taxon>Tracheophyta</taxon>
        <taxon>Spermatophyta</taxon>
        <taxon>Magnoliopsida</taxon>
        <taxon>eudicotyledons</taxon>
        <taxon>Gunneridae</taxon>
        <taxon>Pentapetalae</taxon>
        <taxon>rosids</taxon>
        <taxon>fabids</taxon>
        <taxon>Oxalidales</taxon>
        <taxon>Cephalotaceae</taxon>
        <taxon>Cephalotus</taxon>
    </lineage>
</organism>
<dbReference type="EMBL" id="BDDD01005756">
    <property type="protein sequence ID" value="GAV89779.1"/>
    <property type="molecule type" value="Genomic_DNA"/>
</dbReference>